<gene>
    <name evidence="1" type="ORF">ACI6Q5_05405</name>
    <name evidence="2" type="ORF">XcodCFBP4690_17095</name>
</gene>
<name>A0A2S7CGV1_9XANT</name>
<evidence type="ECO:0000313" key="4">
    <source>
        <dbReference type="Proteomes" id="UP001637990"/>
    </source>
</evidence>
<reference evidence="2 3" key="1">
    <citation type="submission" date="2016-08" db="EMBL/GenBank/DDBJ databases">
        <authorList>
            <person name="Seilhamer J.J."/>
        </authorList>
    </citation>
    <scope>NUCLEOTIDE SEQUENCE [LARGE SCALE GENOMIC DNA]</scope>
    <source>
        <strain evidence="2 3">CFBP4690</strain>
    </source>
</reference>
<dbReference type="EMBL" id="JBJGBS010000014">
    <property type="protein sequence ID" value="MFO3704419.1"/>
    <property type="molecule type" value="Genomic_DNA"/>
</dbReference>
<dbReference type="EMBL" id="MDEC01000027">
    <property type="protein sequence ID" value="PPU60797.1"/>
    <property type="molecule type" value="Genomic_DNA"/>
</dbReference>
<dbReference type="RefSeq" id="WP_104542800.1">
    <property type="nucleotide sequence ID" value="NZ_JBJGBS010000014.1"/>
</dbReference>
<organism evidence="2 3">
    <name type="scientific">Xanthomonas codiaei</name>
    <dbReference type="NCBI Taxonomy" id="56463"/>
    <lineage>
        <taxon>Bacteria</taxon>
        <taxon>Pseudomonadati</taxon>
        <taxon>Pseudomonadota</taxon>
        <taxon>Gammaproteobacteria</taxon>
        <taxon>Lysobacterales</taxon>
        <taxon>Lysobacteraceae</taxon>
        <taxon>Xanthomonas</taxon>
    </lineage>
</organism>
<evidence type="ECO:0000313" key="2">
    <source>
        <dbReference type="EMBL" id="PPU60797.1"/>
    </source>
</evidence>
<accession>A0A2S7CGV1</accession>
<protein>
    <submittedName>
        <fullName evidence="2">Uncharacterized protein</fullName>
    </submittedName>
</protein>
<proteinExistence type="predicted"/>
<dbReference type="AlphaFoldDB" id="A0A2S7CGV1"/>
<dbReference type="Proteomes" id="UP001637990">
    <property type="component" value="Unassembled WGS sequence"/>
</dbReference>
<dbReference type="Proteomes" id="UP000237872">
    <property type="component" value="Unassembled WGS sequence"/>
</dbReference>
<keyword evidence="4" id="KW-1185">Reference proteome</keyword>
<sequence length="103" mass="10803">MTTFLRVRDEATNAVLLEVTDQPDSDLLTQHMGAVGIASGANGSVAVPITGSANQLYYWFVADSGAGNALLPYITDDGNTITWSSPSATLTARAGGTLFYGRF</sequence>
<evidence type="ECO:0000313" key="3">
    <source>
        <dbReference type="Proteomes" id="UP000237872"/>
    </source>
</evidence>
<evidence type="ECO:0000313" key="1">
    <source>
        <dbReference type="EMBL" id="MFO3704419.1"/>
    </source>
</evidence>
<reference evidence="1 4" key="2">
    <citation type="submission" date="2024-11" db="EMBL/GenBank/DDBJ databases">
        <title>Genome sequencing of Xanthomonas codiaei.</title>
        <authorList>
            <person name="Studholme D.J."/>
        </authorList>
    </citation>
    <scope>NUCLEOTIDE SEQUENCE [LARGE SCALE GENOMIC DNA]</scope>
    <source>
        <strain evidence="1 4">NCPPB 4350</strain>
    </source>
</reference>
<comment type="caution">
    <text evidence="2">The sequence shown here is derived from an EMBL/GenBank/DDBJ whole genome shotgun (WGS) entry which is preliminary data.</text>
</comment>
<dbReference type="OrthoDB" id="5998515at2"/>